<dbReference type="Pfam" id="PF02743">
    <property type="entry name" value="dCache_1"/>
    <property type="match status" value="1"/>
</dbReference>
<keyword evidence="9 19" id="KW-0418">Kinase</keyword>
<dbReference type="InterPro" id="IPR000014">
    <property type="entry name" value="PAS"/>
</dbReference>
<dbReference type="InterPro" id="IPR003660">
    <property type="entry name" value="HAMP_dom"/>
</dbReference>
<dbReference type="SMART" id="SM00387">
    <property type="entry name" value="HATPase_c"/>
    <property type="match status" value="1"/>
</dbReference>
<dbReference type="Proteomes" id="UP000001941">
    <property type="component" value="Chromosome"/>
</dbReference>
<dbReference type="EnsemblBacteria" id="ABD41030">
    <property type="protein sequence ID" value="ABD41030"/>
    <property type="gene ID" value="Mhun_1287"/>
</dbReference>
<dbReference type="Gene3D" id="3.30.450.20">
    <property type="entry name" value="PAS domain"/>
    <property type="match status" value="3"/>
</dbReference>
<keyword evidence="5" id="KW-0597">Phosphoprotein</keyword>
<evidence type="ECO:0000259" key="17">
    <source>
        <dbReference type="PROSITE" id="PS50113"/>
    </source>
</evidence>
<sequence>MNSHEIPKEGSSDSSVNESEETVFQKSSHFIGRFKLQTVLTISFALIVFLAICITGFFSFQASQFAVNELAGQVQGEVSDRITDQLNEYLKTPHLVNQLCLDSIRLGHIHVHKNSDLISYFRELSFRFDTIEAVCYANQQDGNYTIISKVGAPGLVNGTERFYGVSNSLTNHSFIEYRLLPDGSLGEKTLTIPDYDPRTRPWYQAAVRAGGPAWTPIYMWLEGVVSIDAVTPAYSDQETLIGVMDTSLTLSGIGDFLQQIKISENGQAFIIDKNGQIIAASTIKEPYHQVNGELVRLYAAECTDPVIQKVTYFISHHMENSTNISTRKQFICDFESGPLRVELSPYQDSYGLDWLIVVVIPESDFMGSIEAHNKTTLLILLGSLLGTIILCILLARYITRPVLAMNKSAKALADGDFSSWTDINRKDELGELSHSFKFMADQLKTMFSSLKASEERYMSLFQASVDAIILCKGYTLLEMNHAAEEMFSLSGNIVSGREITGLFDEIGKTIAQMIESSMNAGSDGYESRTISRTKDNAEQYLNIRVTKVTEDGDILSLVHIRDITIERQAIISFAEKEALRDAYSRVEMILELLPDPTFVIDKNGVILFWNRAMEKFTGYDSGSMIGKGDFQYSYAIYSEKRPLLIDYALHPELSYDGLYPAINRSEDLLSTSLWVEIKGKMAYISVIAAPLYDKNGNVVGAIESVRDITSHKQAEEALLVANKKLNLLSGITRHDILNKIMISKAFLSFLDDNELHQEQKDYIDRIRRSLTEIEQFVAFSKTYQELGLKLPEWQDIGEVFRRVAHQIDTGDVQVRVNVAGVSILCDPLFEKVCYNLIENAIRHGGDLTYIEVRGTETSTGFLITVEDDGTGILDDQKKYIFERGFGKNTGYGLFLTREILAMSDITIIENGQYGTGCRFEIDVPKGKYRKDSKMG</sequence>
<dbReference type="GeneID" id="3924968"/>
<feature type="transmembrane region" description="Helical" evidence="14">
    <location>
        <begin position="39"/>
        <end position="60"/>
    </location>
</feature>
<dbReference type="PROSITE" id="PS50112">
    <property type="entry name" value="PAS"/>
    <property type="match status" value="1"/>
</dbReference>
<dbReference type="EMBL" id="CP000254">
    <property type="protein sequence ID" value="ABD41030.1"/>
    <property type="molecule type" value="Genomic_DNA"/>
</dbReference>
<evidence type="ECO:0000256" key="9">
    <source>
        <dbReference type="ARBA" id="ARBA00022777"/>
    </source>
</evidence>
<dbReference type="Pfam" id="PF02518">
    <property type="entry name" value="HATPase_c"/>
    <property type="match status" value="1"/>
</dbReference>
<evidence type="ECO:0000256" key="14">
    <source>
        <dbReference type="SAM" id="Phobius"/>
    </source>
</evidence>
<evidence type="ECO:0000256" key="2">
    <source>
        <dbReference type="ARBA" id="ARBA00004651"/>
    </source>
</evidence>
<feature type="domain" description="Histidine kinase" evidence="15">
    <location>
        <begin position="829"/>
        <end position="927"/>
    </location>
</feature>
<dbReference type="PROSITE" id="PS50885">
    <property type="entry name" value="HAMP"/>
    <property type="match status" value="1"/>
</dbReference>
<dbReference type="GO" id="GO:0005886">
    <property type="term" value="C:plasma membrane"/>
    <property type="evidence" value="ECO:0007669"/>
    <property type="project" value="UniProtKB-SubCell"/>
</dbReference>
<keyword evidence="6 19" id="KW-0808">Transferase</keyword>
<dbReference type="SUPFAM" id="SSF158472">
    <property type="entry name" value="HAMP domain-like"/>
    <property type="match status" value="1"/>
</dbReference>
<dbReference type="NCBIfam" id="TIGR00229">
    <property type="entry name" value="sensory_box"/>
    <property type="match status" value="3"/>
</dbReference>
<evidence type="ECO:0000259" key="15">
    <source>
        <dbReference type="PROSITE" id="PS50109"/>
    </source>
</evidence>
<dbReference type="KEGG" id="mhu:Mhun_1287"/>
<dbReference type="GO" id="GO:0000156">
    <property type="term" value="F:phosphorelay response regulator activity"/>
    <property type="evidence" value="ECO:0007669"/>
    <property type="project" value="TreeGrafter"/>
</dbReference>
<keyword evidence="12" id="KW-0902">Two-component regulatory system</keyword>
<dbReference type="eggNOG" id="arCOG02363">
    <property type="taxonomic scope" value="Archaea"/>
</dbReference>
<dbReference type="GO" id="GO:0030295">
    <property type="term" value="F:protein kinase activator activity"/>
    <property type="evidence" value="ECO:0007669"/>
    <property type="project" value="TreeGrafter"/>
</dbReference>
<dbReference type="SUPFAM" id="SSF55785">
    <property type="entry name" value="PYP-like sensor domain (PAS domain)"/>
    <property type="match status" value="2"/>
</dbReference>
<keyword evidence="4" id="KW-1003">Cell membrane</keyword>
<evidence type="ECO:0000256" key="12">
    <source>
        <dbReference type="ARBA" id="ARBA00023012"/>
    </source>
</evidence>
<organism evidence="19 20">
    <name type="scientific">Methanospirillum hungatei JF-1 (strain ATCC 27890 / DSM 864 / NBRC 100397 / JF-1)</name>
    <dbReference type="NCBI Taxonomy" id="323259"/>
    <lineage>
        <taxon>Archaea</taxon>
        <taxon>Methanobacteriati</taxon>
        <taxon>Methanobacteriota</taxon>
        <taxon>Stenosarchaea group</taxon>
        <taxon>Methanomicrobia</taxon>
        <taxon>Methanomicrobiales</taxon>
        <taxon>Methanospirillaceae</taxon>
        <taxon>Methanospirillum</taxon>
    </lineage>
</organism>
<dbReference type="InterPro" id="IPR005467">
    <property type="entry name" value="His_kinase_dom"/>
</dbReference>
<evidence type="ECO:0000313" key="20">
    <source>
        <dbReference type="Proteomes" id="UP000001941"/>
    </source>
</evidence>
<evidence type="ECO:0000256" key="10">
    <source>
        <dbReference type="ARBA" id="ARBA00022840"/>
    </source>
</evidence>
<feature type="domain" description="HAMP" evidence="18">
    <location>
        <begin position="396"/>
        <end position="448"/>
    </location>
</feature>
<dbReference type="SMART" id="SM00304">
    <property type="entry name" value="HAMP"/>
    <property type="match status" value="1"/>
</dbReference>
<keyword evidence="13 14" id="KW-0472">Membrane</keyword>
<dbReference type="Pfam" id="PF00672">
    <property type="entry name" value="HAMP"/>
    <property type="match status" value="1"/>
</dbReference>
<dbReference type="eggNOG" id="arCOG06193">
    <property type="taxonomic scope" value="Archaea"/>
</dbReference>
<dbReference type="InterPro" id="IPR003594">
    <property type="entry name" value="HATPase_dom"/>
</dbReference>
<dbReference type="CDD" id="cd06225">
    <property type="entry name" value="HAMP"/>
    <property type="match status" value="1"/>
</dbReference>
<feature type="domain" description="PAC" evidence="17">
    <location>
        <begin position="663"/>
        <end position="720"/>
    </location>
</feature>
<dbReference type="GO" id="GO:0005524">
    <property type="term" value="F:ATP binding"/>
    <property type="evidence" value="ECO:0007669"/>
    <property type="project" value="UniProtKB-KW"/>
</dbReference>
<evidence type="ECO:0000256" key="8">
    <source>
        <dbReference type="ARBA" id="ARBA00022741"/>
    </source>
</evidence>
<keyword evidence="10" id="KW-0067">ATP-binding</keyword>
<dbReference type="Gene3D" id="6.10.340.10">
    <property type="match status" value="1"/>
</dbReference>
<dbReference type="OrthoDB" id="3369at2157"/>
<evidence type="ECO:0000256" key="1">
    <source>
        <dbReference type="ARBA" id="ARBA00000085"/>
    </source>
</evidence>
<dbReference type="InterPro" id="IPR036890">
    <property type="entry name" value="HATPase_C_sf"/>
</dbReference>
<feature type="domain" description="PAS" evidence="16">
    <location>
        <begin position="582"/>
        <end position="627"/>
    </location>
</feature>
<evidence type="ECO:0000256" key="3">
    <source>
        <dbReference type="ARBA" id="ARBA00012438"/>
    </source>
</evidence>
<dbReference type="STRING" id="323259.Mhun_1287"/>
<dbReference type="Pfam" id="PF00989">
    <property type="entry name" value="PAS"/>
    <property type="match status" value="1"/>
</dbReference>
<feature type="transmembrane region" description="Helical" evidence="14">
    <location>
        <begin position="377"/>
        <end position="398"/>
    </location>
</feature>
<dbReference type="InterPro" id="IPR033479">
    <property type="entry name" value="dCache_1"/>
</dbReference>
<gene>
    <name evidence="19" type="ordered locus">Mhun_1287</name>
</gene>
<evidence type="ECO:0000256" key="11">
    <source>
        <dbReference type="ARBA" id="ARBA00022989"/>
    </source>
</evidence>
<dbReference type="CDD" id="cd00130">
    <property type="entry name" value="PAS"/>
    <property type="match status" value="1"/>
</dbReference>
<comment type="subcellular location">
    <subcellularLocation>
        <location evidence="2">Cell membrane</location>
        <topology evidence="2">Multi-pass membrane protein</topology>
    </subcellularLocation>
</comment>
<dbReference type="CDD" id="cd00075">
    <property type="entry name" value="HATPase"/>
    <property type="match status" value="1"/>
</dbReference>
<keyword evidence="11 14" id="KW-1133">Transmembrane helix</keyword>
<dbReference type="Gene3D" id="3.30.565.10">
    <property type="entry name" value="Histidine kinase-like ATPase, C-terminal domain"/>
    <property type="match status" value="1"/>
</dbReference>
<dbReference type="InterPro" id="IPR050351">
    <property type="entry name" value="BphY/WalK/GraS-like"/>
</dbReference>
<dbReference type="AlphaFoldDB" id="Q2FKQ9"/>
<protein>
    <recommendedName>
        <fullName evidence="3">histidine kinase</fullName>
        <ecNumber evidence="3">2.7.13.3</ecNumber>
    </recommendedName>
</protein>
<keyword evidence="7 14" id="KW-0812">Transmembrane</keyword>
<dbReference type="InterPro" id="IPR035965">
    <property type="entry name" value="PAS-like_dom_sf"/>
</dbReference>
<dbReference type="SMART" id="SM00091">
    <property type="entry name" value="PAS"/>
    <property type="match status" value="2"/>
</dbReference>
<keyword evidence="8" id="KW-0547">Nucleotide-binding</keyword>
<dbReference type="InterPro" id="IPR000700">
    <property type="entry name" value="PAS-assoc_C"/>
</dbReference>
<dbReference type="PROSITE" id="PS50113">
    <property type="entry name" value="PAC"/>
    <property type="match status" value="1"/>
</dbReference>
<evidence type="ECO:0000256" key="4">
    <source>
        <dbReference type="ARBA" id="ARBA00022475"/>
    </source>
</evidence>
<dbReference type="GO" id="GO:0006355">
    <property type="term" value="P:regulation of DNA-templated transcription"/>
    <property type="evidence" value="ECO:0007669"/>
    <property type="project" value="InterPro"/>
</dbReference>
<dbReference type="GO" id="GO:0004673">
    <property type="term" value="F:protein histidine kinase activity"/>
    <property type="evidence" value="ECO:0007669"/>
    <property type="project" value="UniProtKB-EC"/>
</dbReference>
<evidence type="ECO:0000259" key="18">
    <source>
        <dbReference type="PROSITE" id="PS50885"/>
    </source>
</evidence>
<comment type="catalytic activity">
    <reaction evidence="1">
        <text>ATP + protein L-histidine = ADP + protein N-phospho-L-histidine.</text>
        <dbReference type="EC" id="2.7.13.3"/>
    </reaction>
</comment>
<proteinExistence type="predicted"/>
<dbReference type="EC" id="2.7.13.3" evidence="3"/>
<dbReference type="InParanoid" id="Q2FKQ9"/>
<dbReference type="SUPFAM" id="SSF55874">
    <property type="entry name" value="ATPase domain of HSP90 chaperone/DNA topoisomerase II/histidine kinase"/>
    <property type="match status" value="1"/>
</dbReference>
<evidence type="ECO:0000256" key="5">
    <source>
        <dbReference type="ARBA" id="ARBA00022553"/>
    </source>
</evidence>
<evidence type="ECO:0000256" key="6">
    <source>
        <dbReference type="ARBA" id="ARBA00022679"/>
    </source>
</evidence>
<dbReference type="Pfam" id="PF13426">
    <property type="entry name" value="PAS_9"/>
    <property type="match status" value="1"/>
</dbReference>
<evidence type="ECO:0000256" key="7">
    <source>
        <dbReference type="ARBA" id="ARBA00022692"/>
    </source>
</evidence>
<accession>Q2FKQ9</accession>
<dbReference type="RefSeq" id="WP_011448307.1">
    <property type="nucleotide sequence ID" value="NC_007796.1"/>
</dbReference>
<dbReference type="PANTHER" id="PTHR42878:SF7">
    <property type="entry name" value="SENSOR HISTIDINE KINASE GLRK"/>
    <property type="match status" value="1"/>
</dbReference>
<keyword evidence="20" id="KW-1185">Reference proteome</keyword>
<evidence type="ECO:0000256" key="13">
    <source>
        <dbReference type="ARBA" id="ARBA00023136"/>
    </source>
</evidence>
<evidence type="ECO:0000313" key="19">
    <source>
        <dbReference type="EMBL" id="ABD41030.1"/>
    </source>
</evidence>
<name>Q2FKQ9_METHJ</name>
<dbReference type="PROSITE" id="PS50109">
    <property type="entry name" value="HIS_KIN"/>
    <property type="match status" value="1"/>
</dbReference>
<evidence type="ECO:0000259" key="16">
    <source>
        <dbReference type="PROSITE" id="PS50112"/>
    </source>
</evidence>
<dbReference type="HOGENOM" id="CLU_000445_114_10_2"/>
<dbReference type="InterPro" id="IPR013767">
    <property type="entry name" value="PAS_fold"/>
</dbReference>
<reference evidence="20" key="1">
    <citation type="journal article" date="2016" name="Stand. Genomic Sci.">
        <title>Complete genome sequence of Methanospirillum hungatei type strain JF1.</title>
        <authorList>
            <person name="Gunsalus R.P."/>
            <person name="Cook L.E."/>
            <person name="Crable B."/>
            <person name="Rohlin L."/>
            <person name="McDonald E."/>
            <person name="Mouttaki H."/>
            <person name="Sieber J.R."/>
            <person name="Poweleit N."/>
            <person name="Zhou H."/>
            <person name="Lapidus A.L."/>
            <person name="Daligault H.E."/>
            <person name="Land M."/>
            <person name="Gilna P."/>
            <person name="Ivanova N."/>
            <person name="Kyrpides N."/>
            <person name="Culley D.E."/>
            <person name="McInerney M.J."/>
        </authorList>
    </citation>
    <scope>NUCLEOTIDE SEQUENCE [LARGE SCALE GENOMIC DNA]</scope>
    <source>
        <strain evidence="20">ATCC 27890 / DSM 864 / NBRC 100397 / JF-1</strain>
    </source>
</reference>
<dbReference type="GO" id="GO:0007234">
    <property type="term" value="P:osmosensory signaling via phosphorelay pathway"/>
    <property type="evidence" value="ECO:0007669"/>
    <property type="project" value="TreeGrafter"/>
</dbReference>
<dbReference type="PANTHER" id="PTHR42878">
    <property type="entry name" value="TWO-COMPONENT HISTIDINE KINASE"/>
    <property type="match status" value="1"/>
</dbReference>